<dbReference type="PANTHER" id="PTHR11276">
    <property type="entry name" value="DNA POLYMERASE TYPE-X FAMILY MEMBER"/>
    <property type="match status" value="1"/>
</dbReference>
<evidence type="ECO:0000256" key="5">
    <source>
        <dbReference type="ARBA" id="ARBA00022679"/>
    </source>
</evidence>
<proteinExistence type="predicted"/>
<feature type="compositionally biased region" description="Low complexity" evidence="14">
    <location>
        <begin position="251"/>
        <end position="266"/>
    </location>
</feature>
<evidence type="ECO:0000313" key="16">
    <source>
        <dbReference type="EMBL" id="TPX35803.1"/>
    </source>
</evidence>
<dbReference type="Gene3D" id="3.30.210.10">
    <property type="entry name" value="DNA polymerase, thumb domain"/>
    <property type="match status" value="1"/>
</dbReference>
<evidence type="ECO:0000256" key="8">
    <source>
        <dbReference type="ARBA" id="ARBA00022763"/>
    </source>
</evidence>
<keyword evidence="11" id="KW-0456">Lyase</keyword>
<keyword evidence="4" id="KW-0237">DNA synthesis</keyword>
<dbReference type="RefSeq" id="XP_031026235.1">
    <property type="nucleotide sequence ID" value="XM_031167925.1"/>
</dbReference>
<evidence type="ECO:0000256" key="14">
    <source>
        <dbReference type="SAM" id="MobiDB-lite"/>
    </source>
</evidence>
<dbReference type="AlphaFoldDB" id="A0A507CE60"/>
<dbReference type="GO" id="GO:0005634">
    <property type="term" value="C:nucleus"/>
    <property type="evidence" value="ECO:0007669"/>
    <property type="project" value="TreeGrafter"/>
</dbReference>
<comment type="catalytic activity">
    <reaction evidence="12">
        <text>DNA(n) + a 2'-deoxyribonucleoside 5'-triphosphate = DNA(n+1) + diphosphate</text>
        <dbReference type="Rhea" id="RHEA:22508"/>
        <dbReference type="Rhea" id="RHEA-COMP:17339"/>
        <dbReference type="Rhea" id="RHEA-COMP:17340"/>
        <dbReference type="ChEBI" id="CHEBI:33019"/>
        <dbReference type="ChEBI" id="CHEBI:61560"/>
        <dbReference type="ChEBI" id="CHEBI:173112"/>
        <dbReference type="EC" id="2.7.7.7"/>
    </reaction>
</comment>
<comment type="cofactor">
    <cofactor evidence="1">
        <name>Mn(2+)</name>
        <dbReference type="ChEBI" id="CHEBI:29035"/>
    </cofactor>
</comment>
<dbReference type="STRING" id="1806994.A0A507CE60"/>
<accession>A0A507CE60</accession>
<reference evidence="16 17" key="1">
    <citation type="journal article" date="2019" name="Sci. Rep.">
        <title>Comparative genomics of chytrid fungi reveal insights into the obligate biotrophic and pathogenic lifestyle of Synchytrium endobioticum.</title>
        <authorList>
            <person name="van de Vossenberg B.T.L.H."/>
            <person name="Warris S."/>
            <person name="Nguyen H.D.T."/>
            <person name="van Gent-Pelzer M.P.E."/>
            <person name="Joly D.L."/>
            <person name="van de Geest H.C."/>
            <person name="Bonants P.J.M."/>
            <person name="Smith D.S."/>
            <person name="Levesque C.A."/>
            <person name="van der Lee T.A.J."/>
        </authorList>
    </citation>
    <scope>NUCLEOTIDE SEQUENCE [LARGE SCALE GENOMIC DNA]</scope>
    <source>
        <strain evidence="16 17">JEL517</strain>
    </source>
</reference>
<keyword evidence="5" id="KW-0808">Transferase</keyword>
<dbReference type="InterPro" id="IPR002054">
    <property type="entry name" value="DNA-dir_DNA_pol_X"/>
</dbReference>
<dbReference type="Gene3D" id="3.40.50.1000">
    <property type="entry name" value="HAD superfamily/HAD-like"/>
    <property type="match status" value="1"/>
</dbReference>
<keyword evidence="7" id="KW-0235">DNA replication</keyword>
<feature type="compositionally biased region" description="Basic and acidic residues" evidence="14">
    <location>
        <begin position="273"/>
        <end position="292"/>
    </location>
</feature>
<dbReference type="PRINTS" id="PR00869">
    <property type="entry name" value="DNAPOLX"/>
</dbReference>
<feature type="compositionally biased region" description="Basic and acidic residues" evidence="14">
    <location>
        <begin position="687"/>
        <end position="701"/>
    </location>
</feature>
<evidence type="ECO:0000259" key="15">
    <source>
        <dbReference type="PROSITE" id="PS50172"/>
    </source>
</evidence>
<feature type="compositionally biased region" description="Acidic residues" evidence="14">
    <location>
        <begin position="536"/>
        <end position="548"/>
    </location>
</feature>
<dbReference type="GO" id="GO:0003677">
    <property type="term" value="F:DNA binding"/>
    <property type="evidence" value="ECO:0007669"/>
    <property type="project" value="InterPro"/>
</dbReference>
<dbReference type="Gene3D" id="3.30.460.10">
    <property type="entry name" value="Beta Polymerase, domain 2"/>
    <property type="match status" value="1"/>
</dbReference>
<dbReference type="InterPro" id="IPR006551">
    <property type="entry name" value="Polynucleotide_phosphatase"/>
</dbReference>
<dbReference type="Pfam" id="PF14792">
    <property type="entry name" value="DNA_pol_B_palm"/>
    <property type="match status" value="1"/>
</dbReference>
<evidence type="ECO:0000256" key="12">
    <source>
        <dbReference type="ARBA" id="ARBA00049244"/>
    </source>
</evidence>
<evidence type="ECO:0000256" key="4">
    <source>
        <dbReference type="ARBA" id="ARBA00022634"/>
    </source>
</evidence>
<dbReference type="NCBIfam" id="TIGR01664">
    <property type="entry name" value="DNA-3'-Pase"/>
    <property type="match status" value="1"/>
</dbReference>
<dbReference type="InterPro" id="IPR027421">
    <property type="entry name" value="DNA_pol_lamdba_lyase_dom_sf"/>
</dbReference>
<dbReference type="CDD" id="cd00141">
    <property type="entry name" value="NT_POLXc"/>
    <property type="match status" value="1"/>
</dbReference>
<evidence type="ECO:0000256" key="7">
    <source>
        <dbReference type="ARBA" id="ARBA00022705"/>
    </source>
</evidence>
<dbReference type="PROSITE" id="PS50172">
    <property type="entry name" value="BRCT"/>
    <property type="match status" value="1"/>
</dbReference>
<dbReference type="PANTHER" id="PTHR11276:SF28">
    <property type="entry name" value="DNA POLYMERASE LAMBDA"/>
    <property type="match status" value="1"/>
</dbReference>
<dbReference type="InterPro" id="IPR043519">
    <property type="entry name" value="NT_sf"/>
</dbReference>
<gene>
    <name evidence="16" type="ORF">SmJEL517_g01997</name>
</gene>
<evidence type="ECO:0000256" key="9">
    <source>
        <dbReference type="ARBA" id="ARBA00022932"/>
    </source>
</evidence>
<dbReference type="SMART" id="SM00483">
    <property type="entry name" value="POLXc"/>
    <property type="match status" value="1"/>
</dbReference>
<dbReference type="Proteomes" id="UP000319731">
    <property type="component" value="Unassembled WGS sequence"/>
</dbReference>
<dbReference type="InterPro" id="IPR036420">
    <property type="entry name" value="BRCT_dom_sf"/>
</dbReference>
<keyword evidence="10" id="KW-0234">DNA repair</keyword>
<dbReference type="InterPro" id="IPR029398">
    <property type="entry name" value="PolB_thumb"/>
</dbReference>
<dbReference type="SUPFAM" id="SSF81301">
    <property type="entry name" value="Nucleotidyltransferase"/>
    <property type="match status" value="1"/>
</dbReference>
<evidence type="ECO:0000256" key="2">
    <source>
        <dbReference type="ARBA" id="ARBA00012417"/>
    </source>
</evidence>
<dbReference type="OrthoDB" id="205514at2759"/>
<dbReference type="GeneID" id="42003222"/>
<dbReference type="SUPFAM" id="SSF81585">
    <property type="entry name" value="PsbU/PolX domain-like"/>
    <property type="match status" value="1"/>
</dbReference>
<feature type="compositionally biased region" description="Polar residues" evidence="14">
    <location>
        <begin position="674"/>
        <end position="684"/>
    </location>
</feature>
<comment type="caution">
    <text evidence="16">The sequence shown here is derived from an EMBL/GenBank/DDBJ whole genome shotgun (WGS) entry which is preliminary data.</text>
</comment>
<dbReference type="InterPro" id="IPR023214">
    <property type="entry name" value="HAD_sf"/>
</dbReference>
<dbReference type="NCBIfam" id="TIGR01662">
    <property type="entry name" value="HAD-SF-IIIA"/>
    <property type="match status" value="1"/>
</dbReference>
<evidence type="ECO:0000256" key="13">
    <source>
        <dbReference type="PIRSR" id="PIRSR622312-50"/>
    </source>
</evidence>
<protein>
    <recommendedName>
        <fullName evidence="3">DNA polymerase lambda</fullName>
        <ecNumber evidence="2">2.7.7.7</ecNumber>
    </recommendedName>
</protein>
<dbReference type="InterPro" id="IPR018944">
    <property type="entry name" value="DNA_pol_lambd_fingers_domain"/>
</dbReference>
<feature type="compositionally biased region" description="Basic residues" evidence="14">
    <location>
        <begin position="608"/>
        <end position="621"/>
    </location>
</feature>
<evidence type="ECO:0000313" key="17">
    <source>
        <dbReference type="Proteomes" id="UP000319731"/>
    </source>
</evidence>
<feature type="active site" description="Nucleophile; Schiff-base intermediate with DNA; for 5'-dRP lyase activity" evidence="13">
    <location>
        <position position="828"/>
    </location>
</feature>
<dbReference type="Gene3D" id="1.10.150.110">
    <property type="entry name" value="DNA polymerase beta, N-terminal domain-like"/>
    <property type="match status" value="1"/>
</dbReference>
<dbReference type="Gene3D" id="3.40.50.10190">
    <property type="entry name" value="BRCT domain"/>
    <property type="match status" value="1"/>
</dbReference>
<dbReference type="InterPro" id="IPR022312">
    <property type="entry name" value="DNA_pol_X"/>
</dbReference>
<dbReference type="InterPro" id="IPR010996">
    <property type="entry name" value="HHH_MUS81"/>
</dbReference>
<dbReference type="PRINTS" id="PR00870">
    <property type="entry name" value="DNAPOLXBETA"/>
</dbReference>
<keyword evidence="9 16" id="KW-0239">DNA-directed DNA polymerase</keyword>
<dbReference type="Pfam" id="PF14716">
    <property type="entry name" value="HHH_8"/>
    <property type="match status" value="1"/>
</dbReference>
<keyword evidence="17" id="KW-1185">Reference proteome</keyword>
<feature type="compositionally biased region" description="Acidic residues" evidence="14">
    <location>
        <begin position="722"/>
        <end position="731"/>
    </location>
</feature>
<feature type="compositionally biased region" description="Basic and acidic residues" evidence="14">
    <location>
        <begin position="622"/>
        <end position="633"/>
    </location>
</feature>
<feature type="region of interest" description="Disordered" evidence="14">
    <location>
        <begin position="251"/>
        <end position="292"/>
    </location>
</feature>
<dbReference type="Pfam" id="PF08645">
    <property type="entry name" value="PNK3P"/>
    <property type="match status" value="1"/>
</dbReference>
<keyword evidence="6" id="KW-0548">Nucleotidyltransferase</keyword>
<name>A0A507CE60_9FUNG</name>
<dbReference type="Pfam" id="PF10391">
    <property type="entry name" value="DNA_pol_lambd_f"/>
    <property type="match status" value="1"/>
</dbReference>
<dbReference type="InterPro" id="IPR001357">
    <property type="entry name" value="BRCT_dom"/>
</dbReference>
<dbReference type="Pfam" id="PF14791">
    <property type="entry name" value="DNA_pol_B_thumb"/>
    <property type="match status" value="1"/>
</dbReference>
<feature type="compositionally biased region" description="Low complexity" evidence="14">
    <location>
        <begin position="585"/>
        <end position="595"/>
    </location>
</feature>
<dbReference type="SUPFAM" id="SSF47802">
    <property type="entry name" value="DNA polymerase beta, N-terminal domain-like"/>
    <property type="match status" value="1"/>
</dbReference>
<dbReference type="InterPro" id="IPR002008">
    <property type="entry name" value="DNA_pol_X_beta-like"/>
</dbReference>
<evidence type="ECO:0000256" key="11">
    <source>
        <dbReference type="ARBA" id="ARBA00023239"/>
    </source>
</evidence>
<feature type="region of interest" description="Disordered" evidence="14">
    <location>
        <begin position="514"/>
        <end position="735"/>
    </location>
</feature>
<dbReference type="InterPro" id="IPR006549">
    <property type="entry name" value="HAD-SF_hydro_IIIA"/>
</dbReference>
<evidence type="ECO:0000256" key="3">
    <source>
        <dbReference type="ARBA" id="ARBA00016513"/>
    </source>
</evidence>
<dbReference type="EMBL" id="QEAO01000007">
    <property type="protein sequence ID" value="TPX35803.1"/>
    <property type="molecule type" value="Genomic_DNA"/>
</dbReference>
<feature type="domain" description="BRCT" evidence="15">
    <location>
        <begin position="418"/>
        <end position="511"/>
    </location>
</feature>
<dbReference type="InterPro" id="IPR036412">
    <property type="entry name" value="HAD-like_sf"/>
</dbReference>
<feature type="compositionally biased region" description="Basic residues" evidence="14">
    <location>
        <begin position="553"/>
        <end position="566"/>
    </location>
</feature>
<dbReference type="GO" id="GO:0016829">
    <property type="term" value="F:lyase activity"/>
    <property type="evidence" value="ECO:0007669"/>
    <property type="project" value="UniProtKB-KW"/>
</dbReference>
<evidence type="ECO:0000256" key="1">
    <source>
        <dbReference type="ARBA" id="ARBA00001936"/>
    </source>
</evidence>
<dbReference type="SUPFAM" id="SSF56784">
    <property type="entry name" value="HAD-like"/>
    <property type="match status" value="1"/>
</dbReference>
<dbReference type="SUPFAM" id="SSF52113">
    <property type="entry name" value="BRCT domain"/>
    <property type="match status" value="1"/>
</dbReference>
<dbReference type="EC" id="2.7.7.7" evidence="2"/>
<dbReference type="GO" id="GO:0006303">
    <property type="term" value="P:double-strand break repair via nonhomologous end joining"/>
    <property type="evidence" value="ECO:0007669"/>
    <property type="project" value="TreeGrafter"/>
</dbReference>
<evidence type="ECO:0000256" key="6">
    <source>
        <dbReference type="ARBA" id="ARBA00022695"/>
    </source>
</evidence>
<organism evidence="16 17">
    <name type="scientific">Synchytrium microbalum</name>
    <dbReference type="NCBI Taxonomy" id="1806994"/>
    <lineage>
        <taxon>Eukaryota</taxon>
        <taxon>Fungi</taxon>
        <taxon>Fungi incertae sedis</taxon>
        <taxon>Chytridiomycota</taxon>
        <taxon>Chytridiomycota incertae sedis</taxon>
        <taxon>Chytridiomycetes</taxon>
        <taxon>Synchytriales</taxon>
        <taxon>Synchytriaceae</taxon>
        <taxon>Synchytrium</taxon>
    </lineage>
</organism>
<evidence type="ECO:0000256" key="10">
    <source>
        <dbReference type="ARBA" id="ARBA00023204"/>
    </source>
</evidence>
<dbReference type="InterPro" id="IPR013954">
    <property type="entry name" value="PNK3P"/>
</dbReference>
<dbReference type="GO" id="GO:0003887">
    <property type="term" value="F:DNA-directed DNA polymerase activity"/>
    <property type="evidence" value="ECO:0007669"/>
    <property type="project" value="UniProtKB-KW"/>
</dbReference>
<sequence length="1100" mass="123345">MIDLTIDEDDNDQIEIVETVATSNSSIPQQERAIQPDMMNWELNSSVLVGSYKTSNIPNAHIASFDLDHTLFRPKNDRTHFRGSHEFKLTYQNVPQRLREIHNSGHRIIIFSNQVNLRKTLSDEKAFKHRVEAFCKMVDIPILVFAATEHDLNRKPDPNMFNIFINDYNGGVDADRTVSFFVGDAFGKILEAGDKSVPETDALFARNVNLAFLTPAHVFESNTVIARYRIIVDTPSPTVVVDSRPSWSIRSTSSSAKRKAAAQSTSPPSKKARTNDRKADNKPKKSRMERSLETMTLPVTVGTFIKPLFQARIADINEMRAPPIDVDEETRKQYNCERLNRLVRHLFDVVAQFRLLRQEDWRGFAASLWELIGTECFNERYNGEIAKETWRKGQNMDPEEEIVKVYENLLISRNLVTGKDDLFGTCRFMLVGVNVHHPELKSTIFSRGGTVVEAWDSAVNYILTKATASYPEVLAAIGVKSLSRDVAVVDKNWLGTCVSARQLVDVVPFLKDLDPNKRLLPPPKPKLGKAVHSDTDTDPGSDDADDEDDSKHSSRGKSKSSPKRSKVVTGSDKSDKPISNAFATRSSRPGNSNSSRQDDPPRKVPAFVKKRQEKYIKKKDKAKQAADRLRQELTDDEDEDYDSIKMGFDNFDPTRRSSLDTEPDSDHDERAPSRPTTSSKSASVVLSKEEREAEKTAKALRFELASDSSDSDAGMYPHDKETEDTDEESEVEVPASKEVGKKIRYQASFQCMKDSPAGVSKNACANEALVQELERILARAKISWDKSSQFRVLQYQKAINSIKKHPKQIETYEEARAIPNIGDGIGKKIKEFISKGTIAKANYVAEDEASIAIFTSITGTGVLTARKWYSLGARTIEDVRRLSSTLPKPTINLTSEQKIGVTYYEELKEKMPRSECGLIGDTIIKIAKEAIPNLECYITGSYRRGLPQNGDVDILVTHPRRNMDEMILTKIIPPLKASGVVTDEIVTSMTSAGEEHSLWRGVAQLKGGMHRRVDILIVEYEELGAALLYFTGNDVFNRSLRKLARVKGLRLNQYGLYSNVVRDGAKKLNVGTRVAGKTEIGIFEALGVPFREPDRRNCGI</sequence>
<keyword evidence="8" id="KW-0227">DNA damage</keyword>
<dbReference type="Gene3D" id="1.10.150.20">
    <property type="entry name" value="5' to 3' exonuclease, C-terminal subdomain"/>
    <property type="match status" value="1"/>
</dbReference>
<dbReference type="InterPro" id="IPR037160">
    <property type="entry name" value="DNA_Pol_thumb_sf"/>
</dbReference>
<dbReference type="InterPro" id="IPR028207">
    <property type="entry name" value="DNA_pol_B_palm_palm"/>
</dbReference>